<dbReference type="PANTHER" id="PTHR14241:SF1">
    <property type="entry name" value="INTERFERON-INDUCED PROTEIN 44-RELATED"/>
    <property type="match status" value="1"/>
</dbReference>
<dbReference type="Gene3D" id="3.40.50.300">
    <property type="entry name" value="P-loop containing nucleotide triphosphate hydrolases"/>
    <property type="match status" value="1"/>
</dbReference>
<name>A0A6P7LT03_BETSP</name>
<reference evidence="2" key="1">
    <citation type="submission" date="2025-08" db="UniProtKB">
        <authorList>
            <consortium name="RefSeq"/>
        </authorList>
    </citation>
    <scope>IDENTIFICATION</scope>
</reference>
<evidence type="ECO:0000313" key="1">
    <source>
        <dbReference type="Proteomes" id="UP000515150"/>
    </source>
</evidence>
<evidence type="ECO:0000313" key="2">
    <source>
        <dbReference type="RefSeq" id="XP_028997392.1"/>
    </source>
</evidence>
<dbReference type="KEGG" id="bspl:114849822"/>
<dbReference type="Proteomes" id="UP000515150">
    <property type="component" value="Chromosome 2"/>
</dbReference>
<proteinExistence type="predicted"/>
<sequence length="291" mass="33314">MGGQSSQPPPPPPPPLLNKPWRRIDWGNKQESLEYVIYYKLHNKEQQLRILLHGQCGAGKSSFINSVQSVLRGRMYRQALTANTSGDSFTKKYKTYKIERDSPDVFYPFVFDDIMGLSTDKGVIVDDIKLILHGHVKDNYKYNPESKLSEGDEHFNKTPTDNDKVHVLVCVAAADTLSTMSDEVLRQIKEIREEASKLDIPQLAILTKVDAACPEVKKDLKNVYRSTYMKEMMERFSAAVGIPMDCIFLVKNYHEEIDLNEDIDLLILNALKHILYSGEDFVKMKLQTRIE</sequence>
<keyword evidence="1" id="KW-1185">Reference proteome</keyword>
<gene>
    <name evidence="2" type="primary">LOC114849822</name>
</gene>
<dbReference type="PANTHER" id="PTHR14241">
    <property type="entry name" value="INTERFERON-INDUCED PROTEIN 44"/>
    <property type="match status" value="1"/>
</dbReference>
<protein>
    <submittedName>
        <fullName evidence="2">Interferon-induced protein 44-like</fullName>
    </submittedName>
</protein>
<organism evidence="1 2">
    <name type="scientific">Betta splendens</name>
    <name type="common">Siamese fighting fish</name>
    <dbReference type="NCBI Taxonomy" id="158456"/>
    <lineage>
        <taxon>Eukaryota</taxon>
        <taxon>Metazoa</taxon>
        <taxon>Chordata</taxon>
        <taxon>Craniata</taxon>
        <taxon>Vertebrata</taxon>
        <taxon>Euteleostomi</taxon>
        <taxon>Actinopterygii</taxon>
        <taxon>Neopterygii</taxon>
        <taxon>Teleostei</taxon>
        <taxon>Neoteleostei</taxon>
        <taxon>Acanthomorphata</taxon>
        <taxon>Anabantaria</taxon>
        <taxon>Anabantiformes</taxon>
        <taxon>Anabantoidei</taxon>
        <taxon>Osphronemidae</taxon>
        <taxon>Betta</taxon>
    </lineage>
</organism>
<dbReference type="RefSeq" id="XP_028997392.1">
    <property type="nucleotide sequence ID" value="XM_029141559.3"/>
</dbReference>
<dbReference type="GeneID" id="114849822"/>
<dbReference type="AlphaFoldDB" id="A0A6P7LT03"/>
<dbReference type="SUPFAM" id="SSF52540">
    <property type="entry name" value="P-loop containing nucleoside triphosphate hydrolases"/>
    <property type="match status" value="1"/>
</dbReference>
<dbReference type="FunCoup" id="A0A6P7LT03">
    <property type="interactions" value="1"/>
</dbReference>
<accession>A0A6P7LT03</accession>
<dbReference type="OrthoDB" id="25620at2759"/>
<dbReference type="GO" id="GO:0006955">
    <property type="term" value="P:immune response"/>
    <property type="evidence" value="ECO:0007669"/>
    <property type="project" value="TreeGrafter"/>
</dbReference>
<dbReference type="InterPro" id="IPR027417">
    <property type="entry name" value="P-loop_NTPase"/>
</dbReference>